<feature type="transmembrane region" description="Helical" evidence="8">
    <location>
        <begin position="244"/>
        <end position="265"/>
    </location>
</feature>
<dbReference type="InterPro" id="IPR038770">
    <property type="entry name" value="Na+/solute_symporter_sf"/>
</dbReference>
<dbReference type="GO" id="GO:0005886">
    <property type="term" value="C:plasma membrane"/>
    <property type="evidence" value="ECO:0007669"/>
    <property type="project" value="UniProtKB-SubCell"/>
</dbReference>
<name>A0A2S9SRN6_9BACT</name>
<evidence type="ECO:0000256" key="8">
    <source>
        <dbReference type="SAM" id="Phobius"/>
    </source>
</evidence>
<evidence type="ECO:0000256" key="5">
    <source>
        <dbReference type="ARBA" id="ARBA00022692"/>
    </source>
</evidence>
<feature type="transmembrane region" description="Helical" evidence="8">
    <location>
        <begin position="212"/>
        <end position="238"/>
    </location>
</feature>
<dbReference type="Gene3D" id="1.20.1530.20">
    <property type="match status" value="1"/>
</dbReference>
<comment type="subcellular location">
    <subcellularLocation>
        <location evidence="1">Cell membrane</location>
        <topology evidence="1">Multi-pass membrane protein</topology>
    </subcellularLocation>
</comment>
<keyword evidence="6 8" id="KW-1133">Transmembrane helix</keyword>
<dbReference type="EMBL" id="NXGJ01000001">
    <property type="protein sequence ID" value="PRM89238.1"/>
    <property type="molecule type" value="Genomic_DNA"/>
</dbReference>
<evidence type="ECO:0000256" key="1">
    <source>
        <dbReference type="ARBA" id="ARBA00004651"/>
    </source>
</evidence>
<evidence type="ECO:0000256" key="7">
    <source>
        <dbReference type="ARBA" id="ARBA00023136"/>
    </source>
</evidence>
<evidence type="ECO:0000256" key="3">
    <source>
        <dbReference type="ARBA" id="ARBA00022448"/>
    </source>
</evidence>
<keyword evidence="7 8" id="KW-0472">Membrane</keyword>
<dbReference type="PANTHER" id="PTHR36838">
    <property type="entry name" value="AUXIN EFFLUX CARRIER FAMILY PROTEIN"/>
    <property type="match status" value="1"/>
</dbReference>
<sequence>MLDPVLPIAIYLLFGYLFKIIFQDNSKQLVDFIIYFSLPAIVFSKIYPLSLDTKILWLILMFMGIIFFNLFLSYTIGKMMRLNRITLATFMIMATFGNTSFIGFSYIDAFYGQDYIVYGVIYDIFGSFLLLVSVGMIIITWGSGRKNSILNISKSIFLFPPMIIFFITIFSKNFEVPKFIIYTSQNLGSTLVPIAMIAIGMKLELKHIFSRLHIVTVAVVLKMLIVPIIILFTFKYFYGVDETWVKVTLIEVAMPPMTMAAVLAIKGGLDEKIAINSLVLGVIVSLFTITLFTSYLA</sequence>
<gene>
    <name evidence="9" type="ORF">CJ669_01705</name>
</gene>
<comment type="similarity">
    <text evidence="2">Belongs to the auxin efflux carrier (TC 2.A.69) family.</text>
</comment>
<dbReference type="AlphaFoldDB" id="A0A2S9SRN6"/>
<keyword evidence="5 8" id="KW-0812">Transmembrane</keyword>
<feature type="transmembrane region" description="Helical" evidence="8">
    <location>
        <begin position="119"/>
        <end position="144"/>
    </location>
</feature>
<dbReference type="Pfam" id="PF03547">
    <property type="entry name" value="Mem_trans"/>
    <property type="match status" value="1"/>
</dbReference>
<feature type="transmembrane region" description="Helical" evidence="8">
    <location>
        <begin position="29"/>
        <end position="49"/>
    </location>
</feature>
<dbReference type="RefSeq" id="WP_105908428.1">
    <property type="nucleotide sequence ID" value="NZ_NXGJ01000001.1"/>
</dbReference>
<dbReference type="Proteomes" id="UP000239065">
    <property type="component" value="Unassembled WGS sequence"/>
</dbReference>
<keyword evidence="4" id="KW-1003">Cell membrane</keyword>
<reference evidence="9 10" key="1">
    <citation type="submission" date="2017-09" db="EMBL/GenBank/DDBJ databases">
        <title>Reassesment of A. cryaerophilus.</title>
        <authorList>
            <person name="Perez-Cataluna A."/>
            <person name="Collado L."/>
            <person name="Salgado O."/>
            <person name="Lefinanco V."/>
            <person name="Figueras M.J."/>
        </authorList>
    </citation>
    <scope>NUCLEOTIDE SEQUENCE [LARGE SCALE GENOMIC DNA]</scope>
    <source>
        <strain evidence="9 10">LMG 9861</strain>
    </source>
</reference>
<dbReference type="InterPro" id="IPR004776">
    <property type="entry name" value="Mem_transp_PIN-like"/>
</dbReference>
<feature type="transmembrane region" description="Helical" evidence="8">
    <location>
        <begin position="277"/>
        <end position="296"/>
    </location>
</feature>
<organism evidence="9 10">
    <name type="scientific">Aliarcobacter cryaerophilus</name>
    <dbReference type="NCBI Taxonomy" id="28198"/>
    <lineage>
        <taxon>Bacteria</taxon>
        <taxon>Pseudomonadati</taxon>
        <taxon>Campylobacterota</taxon>
        <taxon>Epsilonproteobacteria</taxon>
        <taxon>Campylobacterales</taxon>
        <taxon>Arcobacteraceae</taxon>
        <taxon>Aliarcobacter</taxon>
    </lineage>
</organism>
<feature type="transmembrane region" description="Helical" evidence="8">
    <location>
        <begin position="156"/>
        <end position="174"/>
    </location>
</feature>
<accession>A0A2S9SRN6</accession>
<evidence type="ECO:0000313" key="10">
    <source>
        <dbReference type="Proteomes" id="UP000239065"/>
    </source>
</evidence>
<evidence type="ECO:0000256" key="6">
    <source>
        <dbReference type="ARBA" id="ARBA00022989"/>
    </source>
</evidence>
<dbReference type="GO" id="GO:0055085">
    <property type="term" value="P:transmembrane transport"/>
    <property type="evidence" value="ECO:0007669"/>
    <property type="project" value="InterPro"/>
</dbReference>
<feature type="transmembrane region" description="Helical" evidence="8">
    <location>
        <begin position="87"/>
        <end position="107"/>
    </location>
</feature>
<evidence type="ECO:0000313" key="9">
    <source>
        <dbReference type="EMBL" id="PRM89238.1"/>
    </source>
</evidence>
<feature type="transmembrane region" description="Helical" evidence="8">
    <location>
        <begin position="180"/>
        <end position="200"/>
    </location>
</feature>
<comment type="caution">
    <text evidence="9">The sequence shown here is derived from an EMBL/GenBank/DDBJ whole genome shotgun (WGS) entry which is preliminary data.</text>
</comment>
<evidence type="ECO:0000256" key="2">
    <source>
        <dbReference type="ARBA" id="ARBA00010145"/>
    </source>
</evidence>
<evidence type="ECO:0000256" key="4">
    <source>
        <dbReference type="ARBA" id="ARBA00022475"/>
    </source>
</evidence>
<keyword evidence="3" id="KW-0813">Transport</keyword>
<dbReference type="PANTHER" id="PTHR36838:SF1">
    <property type="entry name" value="SLR1864 PROTEIN"/>
    <property type="match status" value="1"/>
</dbReference>
<feature type="transmembrane region" description="Helical" evidence="8">
    <location>
        <begin position="6"/>
        <end position="22"/>
    </location>
</feature>
<feature type="transmembrane region" description="Helical" evidence="8">
    <location>
        <begin position="55"/>
        <end position="75"/>
    </location>
</feature>
<proteinExistence type="inferred from homology"/>
<protein>
    <submittedName>
        <fullName evidence="9">Transporter</fullName>
    </submittedName>
</protein>